<protein>
    <recommendedName>
        <fullName evidence="7">DUF3844 domain-containing protein</fullName>
    </recommendedName>
</protein>
<feature type="chain" id="PRO_5040131525" description="DUF3844 domain-containing protein" evidence="2">
    <location>
        <begin position="18"/>
        <end position="369"/>
    </location>
</feature>
<dbReference type="Pfam" id="PF21656">
    <property type="entry name" value="DUF6859"/>
    <property type="match status" value="1"/>
</dbReference>
<evidence type="ECO:0000259" key="3">
    <source>
        <dbReference type="Pfam" id="PF12955"/>
    </source>
</evidence>
<keyword evidence="1" id="KW-0812">Transmembrane</keyword>
<dbReference type="OrthoDB" id="5583277at2759"/>
<proteinExistence type="predicted"/>
<evidence type="ECO:0000313" key="5">
    <source>
        <dbReference type="EMBL" id="KAH6695111.1"/>
    </source>
</evidence>
<evidence type="ECO:0000259" key="4">
    <source>
        <dbReference type="Pfam" id="PF21656"/>
    </source>
</evidence>
<keyword evidence="1" id="KW-1133">Transmembrane helix</keyword>
<evidence type="ECO:0000256" key="2">
    <source>
        <dbReference type="SAM" id="SignalP"/>
    </source>
</evidence>
<dbReference type="InterPro" id="IPR053065">
    <property type="entry name" value="Archenteron_Induction-Rel"/>
</dbReference>
<dbReference type="GO" id="GO:0005783">
    <property type="term" value="C:endoplasmic reticulum"/>
    <property type="evidence" value="ECO:0007669"/>
    <property type="project" value="TreeGrafter"/>
</dbReference>
<dbReference type="Proteomes" id="UP000770015">
    <property type="component" value="Unassembled WGS sequence"/>
</dbReference>
<dbReference type="Pfam" id="PF12955">
    <property type="entry name" value="Vps3844_C"/>
    <property type="match status" value="1"/>
</dbReference>
<dbReference type="PANTHER" id="PTHR36853:SF1">
    <property type="entry name" value="DUF3844 DOMAIN-CONTAINING PROTEIN"/>
    <property type="match status" value="1"/>
</dbReference>
<dbReference type="InterPro" id="IPR024382">
    <property type="entry name" value="Vps3844_C"/>
</dbReference>
<dbReference type="InterPro" id="IPR049205">
    <property type="entry name" value="Vps3844_N"/>
</dbReference>
<keyword evidence="1" id="KW-0472">Membrane</keyword>
<dbReference type="PANTHER" id="PTHR36853">
    <property type="entry name" value="EXPRESSED PROTEIN"/>
    <property type="match status" value="1"/>
</dbReference>
<feature type="signal peptide" evidence="2">
    <location>
        <begin position="1"/>
        <end position="17"/>
    </location>
</feature>
<feature type="domain" description="Vacuolar sorting protein Vps3844 N-terminal" evidence="4">
    <location>
        <begin position="70"/>
        <end position="137"/>
    </location>
</feature>
<gene>
    <name evidence="5" type="ORF">F5X68DRAFT_28607</name>
</gene>
<feature type="domain" description="Vacuolar sorting protein Vps3844 C-terminal" evidence="3">
    <location>
        <begin position="267"/>
        <end position="362"/>
    </location>
</feature>
<dbReference type="EMBL" id="JAGSXJ010000002">
    <property type="protein sequence ID" value="KAH6695111.1"/>
    <property type="molecule type" value="Genomic_DNA"/>
</dbReference>
<comment type="caution">
    <text evidence="5">The sequence shown here is derived from an EMBL/GenBank/DDBJ whole genome shotgun (WGS) entry which is preliminary data.</text>
</comment>
<accession>A0A9P8VKA7</accession>
<evidence type="ECO:0000256" key="1">
    <source>
        <dbReference type="SAM" id="Phobius"/>
    </source>
</evidence>
<reference evidence="5" key="1">
    <citation type="journal article" date="2021" name="Nat. Commun.">
        <title>Genetic determinants of endophytism in the Arabidopsis root mycobiome.</title>
        <authorList>
            <person name="Mesny F."/>
            <person name="Miyauchi S."/>
            <person name="Thiergart T."/>
            <person name="Pickel B."/>
            <person name="Atanasova L."/>
            <person name="Karlsson M."/>
            <person name="Huettel B."/>
            <person name="Barry K.W."/>
            <person name="Haridas S."/>
            <person name="Chen C."/>
            <person name="Bauer D."/>
            <person name="Andreopoulos W."/>
            <person name="Pangilinan J."/>
            <person name="LaButti K."/>
            <person name="Riley R."/>
            <person name="Lipzen A."/>
            <person name="Clum A."/>
            <person name="Drula E."/>
            <person name="Henrissat B."/>
            <person name="Kohler A."/>
            <person name="Grigoriev I.V."/>
            <person name="Martin F.M."/>
            <person name="Hacquard S."/>
        </authorList>
    </citation>
    <scope>NUCLEOTIDE SEQUENCE</scope>
    <source>
        <strain evidence="5">MPI-SDFR-AT-0117</strain>
    </source>
</reference>
<keyword evidence="6" id="KW-1185">Reference proteome</keyword>
<keyword evidence="2" id="KW-0732">Signal</keyword>
<sequence>MKFSLGVAAALAGCAAASQPADVYILSQNPSSTEQLDRSTAHLVFLQRLSTDGAVGSLGALADDDLDVAISSINKFGKQAQTLFSKAAADPSQLLILLEGITADNHEALNKALGSIKPSFQVTDTPSSVAHRSLAQRDLASAGVAQTKCTLERAINPLAEECWNGKSSVAVYDIMRDPSAAQALADNIPRLTKLATSGEMETTLVLIPDSTRSSGIDAWSSSPLRRRETEEVMTEVDETAPIAEATSAAQPISPFATHINDRAIPACFSSQSACQNATNNCSGHGSCDNKYPGFKDCFYCKCSKYSPEDPHYWVGATCSKQDVSVPFWLFAGVGLGLLGILSFAVTLLFNVGEEKLPGVIGAGVSKSSK</sequence>
<dbReference type="AlphaFoldDB" id="A0A9P8VKA7"/>
<organism evidence="5 6">
    <name type="scientific">Plectosphaerella plurivora</name>
    <dbReference type="NCBI Taxonomy" id="936078"/>
    <lineage>
        <taxon>Eukaryota</taxon>
        <taxon>Fungi</taxon>
        <taxon>Dikarya</taxon>
        <taxon>Ascomycota</taxon>
        <taxon>Pezizomycotina</taxon>
        <taxon>Sordariomycetes</taxon>
        <taxon>Hypocreomycetidae</taxon>
        <taxon>Glomerellales</taxon>
        <taxon>Plectosphaerellaceae</taxon>
        <taxon>Plectosphaerella</taxon>
    </lineage>
</organism>
<feature type="transmembrane region" description="Helical" evidence="1">
    <location>
        <begin position="327"/>
        <end position="349"/>
    </location>
</feature>
<evidence type="ECO:0000313" key="6">
    <source>
        <dbReference type="Proteomes" id="UP000770015"/>
    </source>
</evidence>
<evidence type="ECO:0008006" key="7">
    <source>
        <dbReference type="Google" id="ProtNLM"/>
    </source>
</evidence>
<name>A0A9P8VKA7_9PEZI</name>